<dbReference type="Proteomes" id="UP001418444">
    <property type="component" value="Unassembled WGS sequence"/>
</dbReference>
<protein>
    <recommendedName>
        <fullName evidence="3">Head-to-tail stopper</fullName>
    </recommendedName>
</protein>
<reference evidence="2" key="1">
    <citation type="journal article" date="2019" name="Int. J. Syst. Evol. Microbiol.">
        <title>The Global Catalogue of Microorganisms (GCM) 10K type strain sequencing project: providing services to taxonomists for standard genome sequencing and annotation.</title>
        <authorList>
            <consortium name="The Broad Institute Genomics Platform"/>
            <consortium name="The Broad Institute Genome Sequencing Center for Infectious Disease"/>
            <person name="Wu L."/>
            <person name="Ma J."/>
        </authorList>
    </citation>
    <scope>NUCLEOTIDE SEQUENCE [LARGE SCALE GENOMIC DNA]</scope>
    <source>
        <strain evidence="2">JCM 16923</strain>
    </source>
</reference>
<comment type="caution">
    <text evidence="1">The sequence shown here is derived from an EMBL/GenBank/DDBJ whole genome shotgun (WGS) entry which is preliminary data.</text>
</comment>
<name>A0ABP7PCQ3_9ACTN</name>
<proteinExistence type="predicted"/>
<dbReference type="RefSeq" id="WP_344784041.1">
    <property type="nucleotide sequence ID" value="NZ_BAAAZW010000006.1"/>
</dbReference>
<sequence>MDPLGVFFTQPLDVKRLIGTGPYGDQHADAVTVSCRLRWENKMVRDGSGEEVVAAATASMSAATPIIAAGSLVRTPTGRWRKVIAEARHVGGFDMSPDYYSIEIS</sequence>
<evidence type="ECO:0000313" key="1">
    <source>
        <dbReference type="EMBL" id="GAA3963059.1"/>
    </source>
</evidence>
<dbReference type="EMBL" id="BAAAZW010000006">
    <property type="protein sequence ID" value="GAA3963059.1"/>
    <property type="molecule type" value="Genomic_DNA"/>
</dbReference>
<organism evidence="1 2">
    <name type="scientific">Gordonia caeni</name>
    <dbReference type="NCBI Taxonomy" id="1007097"/>
    <lineage>
        <taxon>Bacteria</taxon>
        <taxon>Bacillati</taxon>
        <taxon>Actinomycetota</taxon>
        <taxon>Actinomycetes</taxon>
        <taxon>Mycobacteriales</taxon>
        <taxon>Gordoniaceae</taxon>
        <taxon>Gordonia</taxon>
    </lineage>
</organism>
<accession>A0ABP7PCQ3</accession>
<evidence type="ECO:0000313" key="2">
    <source>
        <dbReference type="Proteomes" id="UP001418444"/>
    </source>
</evidence>
<gene>
    <name evidence="1" type="ORF">GCM10022231_24150</name>
</gene>
<keyword evidence="2" id="KW-1185">Reference proteome</keyword>
<evidence type="ECO:0008006" key="3">
    <source>
        <dbReference type="Google" id="ProtNLM"/>
    </source>
</evidence>